<comment type="caution">
    <text evidence="2">The sequence shown here is derived from an EMBL/GenBank/DDBJ whole genome shotgun (WGS) entry which is preliminary data.</text>
</comment>
<keyword evidence="1" id="KW-0175">Coiled coil</keyword>
<protein>
    <submittedName>
        <fullName evidence="2">Uncharacterized protein</fullName>
    </submittedName>
</protein>
<name>A0AA88HZU2_ARTSF</name>
<reference evidence="2" key="1">
    <citation type="submission" date="2023-07" db="EMBL/GenBank/DDBJ databases">
        <title>Chromosome-level genome assembly of Artemia franciscana.</title>
        <authorList>
            <person name="Jo E."/>
        </authorList>
    </citation>
    <scope>NUCLEOTIDE SEQUENCE</scope>
    <source>
        <tissue evidence="2">Whole body</tissue>
    </source>
</reference>
<gene>
    <name evidence="2" type="ORF">QYM36_006100</name>
</gene>
<evidence type="ECO:0000313" key="2">
    <source>
        <dbReference type="EMBL" id="KAK2718970.1"/>
    </source>
</evidence>
<dbReference type="EMBL" id="JAVRJZ010000009">
    <property type="protein sequence ID" value="KAK2718970.1"/>
    <property type="molecule type" value="Genomic_DNA"/>
</dbReference>
<evidence type="ECO:0000313" key="3">
    <source>
        <dbReference type="Proteomes" id="UP001187531"/>
    </source>
</evidence>
<organism evidence="2 3">
    <name type="scientific">Artemia franciscana</name>
    <name type="common">Brine shrimp</name>
    <name type="synonym">Artemia sanfranciscana</name>
    <dbReference type="NCBI Taxonomy" id="6661"/>
    <lineage>
        <taxon>Eukaryota</taxon>
        <taxon>Metazoa</taxon>
        <taxon>Ecdysozoa</taxon>
        <taxon>Arthropoda</taxon>
        <taxon>Crustacea</taxon>
        <taxon>Branchiopoda</taxon>
        <taxon>Anostraca</taxon>
        <taxon>Artemiidae</taxon>
        <taxon>Artemia</taxon>
    </lineage>
</organism>
<feature type="coiled-coil region" evidence="1">
    <location>
        <begin position="76"/>
        <end position="103"/>
    </location>
</feature>
<dbReference type="AlphaFoldDB" id="A0AA88HZU2"/>
<proteinExistence type="predicted"/>
<dbReference type="Proteomes" id="UP001187531">
    <property type="component" value="Unassembled WGS sequence"/>
</dbReference>
<feature type="non-terminal residue" evidence="2">
    <location>
        <position position="140"/>
    </location>
</feature>
<evidence type="ECO:0000256" key="1">
    <source>
        <dbReference type="SAM" id="Coils"/>
    </source>
</evidence>
<keyword evidence="3" id="KW-1185">Reference proteome</keyword>
<sequence>TCLKTKNITGDFSFINQSVSLLRKPLLKTDKLHKEYFDICITVVRFDHACMMEKNFYDIETFKINSTLGLQEKEVLQELILQEKEVLQELVLLEKKLQEKKQIYFAKEKSVENRLLEIKSKITRFLVEHDLLYKLWDDLT</sequence>
<accession>A0AA88HZU2</accession>